<gene>
    <name evidence="8" type="ORF">V1478_004959</name>
</gene>
<sequence length="665" mass="78311">MDTKESNISNLKELIKNLMVLTFVEEEQNVDTISSQQSVASYSEVKQQPTQCKIKDDSNLYIPNDIYTEINEFLQWPMIKTNDIPQKCKKEKCIHRFDTTHTIELLKIEEEIFTISKMIEIIIIKSFEFSCICKEYQKRFCFFCKQNVSDNLQIFYEHIRSFDHVQNLEKTILDHKCLNITMKSKEETTNSKCHKCEILLLKYHKSLHQHDENKNYEEIFLKCYKQSESQRNHLMKEFDNYWYNIQTYACVPCKKQFKFKLNFLNHIRTLHNHTQNIIYDFCIPCAMLWIVNKAYCCHSFSIHCNNIMHKFLVNSLDFVIGELPSRAKELLEHVEETAENLFKLSETILKSDLIKEKLLTQLKSLLSSKFPKLQIYPFGSRITGLAFASSDIDVLIDCEGDAYEYNEYHKLPSLIYYMDITKKCLQKDKDIWDIQEILKKTKVPIIRLRHRQTGLQCDISFSNGLSVENTKLIKSINEACPPCRKLILFLKKWLSCCSLPGPNYITNYALTWLVIFYLQIQKFLPSISTLIKQKNKSRRISGWETGADHEILAVVVNKSFVQLLREFFTFYGHFNYRDYVICPLIGDTVEKKNFIDIFKLPKAMDLYIEYIQESVNNESFRIDSSICIQDPYELSHNLTKAVAPLTLRAFKQYCKLSADILDSML</sequence>
<evidence type="ECO:0000256" key="4">
    <source>
        <dbReference type="ARBA" id="ARBA00022723"/>
    </source>
</evidence>
<keyword evidence="4" id="KW-0479">Metal-binding</keyword>
<dbReference type="Gene3D" id="3.30.460.10">
    <property type="entry name" value="Beta Polymerase, domain 2"/>
    <property type="match status" value="1"/>
</dbReference>
<dbReference type="InterPro" id="IPR013087">
    <property type="entry name" value="Znf_C2H2_type"/>
</dbReference>
<evidence type="ECO:0000256" key="2">
    <source>
        <dbReference type="ARBA" id="ARBA00001946"/>
    </source>
</evidence>
<dbReference type="GO" id="GO:0008270">
    <property type="term" value="F:zinc ion binding"/>
    <property type="evidence" value="ECO:0007669"/>
    <property type="project" value="UniProtKB-KW"/>
</dbReference>
<comment type="caution">
    <text evidence="8">The sequence shown here is derived from an EMBL/GenBank/DDBJ whole genome shotgun (WGS) entry which is preliminary data.</text>
</comment>
<evidence type="ECO:0000256" key="1">
    <source>
        <dbReference type="ARBA" id="ARBA00001936"/>
    </source>
</evidence>
<keyword evidence="9" id="KW-1185">Reference proteome</keyword>
<evidence type="ECO:0000259" key="7">
    <source>
        <dbReference type="PROSITE" id="PS50157"/>
    </source>
</evidence>
<dbReference type="PANTHER" id="PTHR12271:SF66">
    <property type="entry name" value="TERMINAL URIDYLYLTRANSFERASE TAILOR"/>
    <property type="match status" value="1"/>
</dbReference>
<organism evidence="8 9">
    <name type="scientific">Vespula squamosa</name>
    <name type="common">Southern yellow jacket</name>
    <name type="synonym">Wasp</name>
    <dbReference type="NCBI Taxonomy" id="30214"/>
    <lineage>
        <taxon>Eukaryota</taxon>
        <taxon>Metazoa</taxon>
        <taxon>Ecdysozoa</taxon>
        <taxon>Arthropoda</taxon>
        <taxon>Hexapoda</taxon>
        <taxon>Insecta</taxon>
        <taxon>Pterygota</taxon>
        <taxon>Neoptera</taxon>
        <taxon>Endopterygota</taxon>
        <taxon>Hymenoptera</taxon>
        <taxon>Apocrita</taxon>
        <taxon>Aculeata</taxon>
        <taxon>Vespoidea</taxon>
        <taxon>Vespidae</taxon>
        <taxon>Vespinae</taxon>
        <taxon>Vespula</taxon>
    </lineage>
</organism>
<protein>
    <submittedName>
        <fullName evidence="8">Terminal uridylyltransferase Tailor-like isoform X5</fullName>
    </submittedName>
</protein>
<dbReference type="PROSITE" id="PS00028">
    <property type="entry name" value="ZINC_FINGER_C2H2_1"/>
    <property type="match status" value="1"/>
</dbReference>
<feature type="domain" description="C2H2-type" evidence="7">
    <location>
        <begin position="248"/>
        <end position="276"/>
    </location>
</feature>
<dbReference type="Proteomes" id="UP001607302">
    <property type="component" value="Unassembled WGS sequence"/>
</dbReference>
<evidence type="ECO:0000313" key="9">
    <source>
        <dbReference type="Proteomes" id="UP001607302"/>
    </source>
</evidence>
<dbReference type="SUPFAM" id="SSF81631">
    <property type="entry name" value="PAP/OAS1 substrate-binding domain"/>
    <property type="match status" value="1"/>
</dbReference>
<dbReference type="EMBL" id="JAUDFV010000105">
    <property type="protein sequence ID" value="KAL2731414.1"/>
    <property type="molecule type" value="Genomic_DNA"/>
</dbReference>
<accession>A0ABD2BFH0</accession>
<comment type="cofactor">
    <cofactor evidence="2">
        <name>Mg(2+)</name>
        <dbReference type="ChEBI" id="CHEBI:18420"/>
    </cofactor>
</comment>
<dbReference type="CDD" id="cd05402">
    <property type="entry name" value="NT_PAP_TUTase"/>
    <property type="match status" value="1"/>
</dbReference>
<dbReference type="PROSITE" id="PS50157">
    <property type="entry name" value="ZINC_FINGER_C2H2_2"/>
    <property type="match status" value="1"/>
</dbReference>
<evidence type="ECO:0000313" key="8">
    <source>
        <dbReference type="EMBL" id="KAL2731414.1"/>
    </source>
</evidence>
<dbReference type="InterPro" id="IPR043519">
    <property type="entry name" value="NT_sf"/>
</dbReference>
<dbReference type="Gene3D" id="1.10.1410.10">
    <property type="match status" value="1"/>
</dbReference>
<comment type="cofactor">
    <cofactor evidence="1">
        <name>Mn(2+)</name>
        <dbReference type="ChEBI" id="CHEBI:29035"/>
    </cofactor>
</comment>
<dbReference type="Pfam" id="PF22600">
    <property type="entry name" value="MTPAP-like_central"/>
    <property type="match status" value="1"/>
</dbReference>
<dbReference type="Pfam" id="PF03828">
    <property type="entry name" value="PAP_assoc"/>
    <property type="match status" value="1"/>
</dbReference>
<dbReference type="PANTHER" id="PTHR12271">
    <property type="entry name" value="POLY A POLYMERASE CID PAP -RELATED"/>
    <property type="match status" value="1"/>
</dbReference>
<proteinExistence type="predicted"/>
<evidence type="ECO:0000256" key="3">
    <source>
        <dbReference type="ARBA" id="ARBA00022679"/>
    </source>
</evidence>
<keyword evidence="5" id="KW-0460">Magnesium</keyword>
<keyword evidence="3" id="KW-0808">Transferase</keyword>
<dbReference type="InterPro" id="IPR002058">
    <property type="entry name" value="PAP_assoc"/>
</dbReference>
<dbReference type="AlphaFoldDB" id="A0ABD2BFH0"/>
<dbReference type="GO" id="GO:1990817">
    <property type="term" value="F:poly(A) RNA polymerase activity"/>
    <property type="evidence" value="ECO:0007669"/>
    <property type="project" value="UniProtKB-ARBA"/>
</dbReference>
<evidence type="ECO:0000256" key="5">
    <source>
        <dbReference type="ARBA" id="ARBA00022842"/>
    </source>
</evidence>
<evidence type="ECO:0000256" key="6">
    <source>
        <dbReference type="PROSITE-ProRule" id="PRU00042"/>
    </source>
</evidence>
<reference evidence="8 9" key="1">
    <citation type="journal article" date="2024" name="Ann. Entomol. Soc. Am.">
        <title>Genomic analyses of the southern and eastern yellowjacket wasps (Hymenoptera: Vespidae) reveal evolutionary signatures of social life.</title>
        <authorList>
            <person name="Catto M.A."/>
            <person name="Caine P.B."/>
            <person name="Orr S.E."/>
            <person name="Hunt B.G."/>
            <person name="Goodisman M.A.D."/>
        </authorList>
    </citation>
    <scope>NUCLEOTIDE SEQUENCE [LARGE SCALE GENOMIC DNA]</scope>
    <source>
        <strain evidence="8">233</strain>
        <tissue evidence="8">Head and thorax</tissue>
    </source>
</reference>
<keyword evidence="6" id="KW-0863">Zinc-finger</keyword>
<keyword evidence="6" id="KW-0862">Zinc</keyword>
<dbReference type="SUPFAM" id="SSF81301">
    <property type="entry name" value="Nucleotidyltransferase"/>
    <property type="match status" value="1"/>
</dbReference>
<dbReference type="InterPro" id="IPR054708">
    <property type="entry name" value="MTPAP-like_central"/>
</dbReference>
<name>A0ABD2BFH0_VESSQ</name>